<proteinExistence type="inferred from homology"/>
<dbReference type="PANTHER" id="PTHR12804">
    <property type="entry name" value="MICROSOMAL SIGNAL PEPTIDASE 23 KD SUBUNIT SPC22/23"/>
    <property type="match status" value="1"/>
</dbReference>
<accession>A0A9P4I9X3</accession>
<organism evidence="12 13">
    <name type="scientific">Rhizodiscina lignyota</name>
    <dbReference type="NCBI Taxonomy" id="1504668"/>
    <lineage>
        <taxon>Eukaryota</taxon>
        <taxon>Fungi</taxon>
        <taxon>Dikarya</taxon>
        <taxon>Ascomycota</taxon>
        <taxon>Pezizomycotina</taxon>
        <taxon>Dothideomycetes</taxon>
        <taxon>Pleosporomycetidae</taxon>
        <taxon>Aulographales</taxon>
        <taxon>Rhizodiscinaceae</taxon>
        <taxon>Rhizodiscina</taxon>
    </lineage>
</organism>
<keyword evidence="4 9" id="KW-0256">Endoplasmic reticulum</keyword>
<dbReference type="OrthoDB" id="10261524at2759"/>
<keyword evidence="7 9" id="KW-0472">Membrane</keyword>
<name>A0A9P4I9X3_9PEZI</name>
<feature type="compositionally biased region" description="Low complexity" evidence="10">
    <location>
        <begin position="128"/>
        <end position="137"/>
    </location>
</feature>
<evidence type="ECO:0000256" key="6">
    <source>
        <dbReference type="ARBA" id="ARBA00022989"/>
    </source>
</evidence>
<keyword evidence="5" id="KW-0735">Signal-anchor</keyword>
<keyword evidence="3 11" id="KW-0812">Transmembrane</keyword>
<evidence type="ECO:0000256" key="8">
    <source>
        <dbReference type="ARBA" id="ARBA00045670"/>
    </source>
</evidence>
<dbReference type="GO" id="GO:0005787">
    <property type="term" value="C:signal peptidase complex"/>
    <property type="evidence" value="ECO:0007669"/>
    <property type="project" value="UniProtKB-UniRule"/>
</dbReference>
<evidence type="ECO:0000256" key="10">
    <source>
        <dbReference type="SAM" id="MobiDB-lite"/>
    </source>
</evidence>
<feature type="region of interest" description="Disordered" evidence="10">
    <location>
        <begin position="212"/>
        <end position="246"/>
    </location>
</feature>
<dbReference type="InterPro" id="IPR007653">
    <property type="entry name" value="SPC3"/>
</dbReference>
<keyword evidence="6 11" id="KW-1133">Transmembrane helix</keyword>
<comment type="similarity">
    <text evidence="2 9">Belongs to the SPCS3 family.</text>
</comment>
<protein>
    <recommendedName>
        <fullName evidence="9">Signal peptidase subunit 3</fullName>
    </recommendedName>
</protein>
<evidence type="ECO:0000256" key="5">
    <source>
        <dbReference type="ARBA" id="ARBA00022968"/>
    </source>
</evidence>
<evidence type="ECO:0000256" key="11">
    <source>
        <dbReference type="SAM" id="Phobius"/>
    </source>
</evidence>
<keyword evidence="13" id="KW-1185">Reference proteome</keyword>
<evidence type="ECO:0000256" key="3">
    <source>
        <dbReference type="ARBA" id="ARBA00022692"/>
    </source>
</evidence>
<evidence type="ECO:0000256" key="9">
    <source>
        <dbReference type="PIRNR" id="PIRNR016089"/>
    </source>
</evidence>
<reference evidence="12" key="1">
    <citation type="journal article" date="2020" name="Stud. Mycol.">
        <title>101 Dothideomycetes genomes: a test case for predicting lifestyles and emergence of pathogens.</title>
        <authorList>
            <person name="Haridas S."/>
            <person name="Albert R."/>
            <person name="Binder M."/>
            <person name="Bloem J."/>
            <person name="Labutti K."/>
            <person name="Salamov A."/>
            <person name="Andreopoulos B."/>
            <person name="Baker S."/>
            <person name="Barry K."/>
            <person name="Bills G."/>
            <person name="Bluhm B."/>
            <person name="Cannon C."/>
            <person name="Castanera R."/>
            <person name="Culley D."/>
            <person name="Daum C."/>
            <person name="Ezra D."/>
            <person name="Gonzalez J."/>
            <person name="Henrissat B."/>
            <person name="Kuo A."/>
            <person name="Liang C."/>
            <person name="Lipzen A."/>
            <person name="Lutzoni F."/>
            <person name="Magnuson J."/>
            <person name="Mondo S."/>
            <person name="Nolan M."/>
            <person name="Ohm R."/>
            <person name="Pangilinan J."/>
            <person name="Park H.-J."/>
            <person name="Ramirez L."/>
            <person name="Alfaro M."/>
            <person name="Sun H."/>
            <person name="Tritt A."/>
            <person name="Yoshinaga Y."/>
            <person name="Zwiers L.-H."/>
            <person name="Turgeon B."/>
            <person name="Goodwin S."/>
            <person name="Spatafora J."/>
            <person name="Crous P."/>
            <person name="Grigoriev I."/>
        </authorList>
    </citation>
    <scope>NUCLEOTIDE SEQUENCE</scope>
    <source>
        <strain evidence="12">CBS 133067</strain>
    </source>
</reference>
<dbReference type="AlphaFoldDB" id="A0A9P4I9X3"/>
<evidence type="ECO:0000256" key="1">
    <source>
        <dbReference type="ARBA" id="ARBA00004648"/>
    </source>
</evidence>
<feature type="transmembrane region" description="Helical" evidence="11">
    <location>
        <begin position="12"/>
        <end position="34"/>
    </location>
</feature>
<feature type="region of interest" description="Disordered" evidence="10">
    <location>
        <begin position="122"/>
        <end position="155"/>
    </location>
</feature>
<evidence type="ECO:0000313" key="13">
    <source>
        <dbReference type="Proteomes" id="UP000799772"/>
    </source>
</evidence>
<evidence type="ECO:0000256" key="2">
    <source>
        <dbReference type="ARBA" id="ARBA00009289"/>
    </source>
</evidence>
<comment type="subcellular location">
    <subcellularLocation>
        <location evidence="1">Endoplasmic reticulum membrane</location>
        <topology evidence="1">Single-pass type II membrane protein</topology>
    </subcellularLocation>
</comment>
<dbReference type="Pfam" id="PF04573">
    <property type="entry name" value="SPC22"/>
    <property type="match status" value="2"/>
</dbReference>
<dbReference type="GO" id="GO:0045047">
    <property type="term" value="P:protein targeting to ER"/>
    <property type="evidence" value="ECO:0007669"/>
    <property type="project" value="TreeGrafter"/>
</dbReference>
<dbReference type="PANTHER" id="PTHR12804:SF0">
    <property type="entry name" value="SIGNAL PEPTIDASE COMPLEX SUBUNIT 3"/>
    <property type="match status" value="1"/>
</dbReference>
<evidence type="ECO:0000313" key="12">
    <source>
        <dbReference type="EMBL" id="KAF2096153.1"/>
    </source>
</evidence>
<comment type="caution">
    <text evidence="12">The sequence shown here is derived from an EMBL/GenBank/DDBJ whole genome shotgun (WGS) entry which is preliminary data.</text>
</comment>
<evidence type="ECO:0000256" key="4">
    <source>
        <dbReference type="ARBA" id="ARBA00022824"/>
    </source>
</evidence>
<dbReference type="GO" id="GO:0006465">
    <property type="term" value="P:signal peptide processing"/>
    <property type="evidence" value="ECO:0007669"/>
    <property type="project" value="UniProtKB-UniRule"/>
</dbReference>
<evidence type="ECO:0000256" key="7">
    <source>
        <dbReference type="ARBA" id="ARBA00023136"/>
    </source>
</evidence>
<feature type="compositionally biased region" description="Basic and acidic residues" evidence="10">
    <location>
        <begin position="227"/>
        <end position="246"/>
    </location>
</feature>
<gene>
    <name evidence="12" type="ORF">NA57DRAFT_59211</name>
</gene>
<dbReference type="PIRSF" id="PIRSF016089">
    <property type="entry name" value="SPC22"/>
    <property type="match status" value="1"/>
</dbReference>
<sequence length="246" mass="27452">MHSTLVRGQNVFGFFTTVAFSIAAVIAVSVFLFPQNPSAKLQMRNVQVVKGRPHYYSSKREEYAHVKFDLDMDLSSLYNWNTKQVFIWVTAKYPSESPTEPMTEAVIWDAILPSPSEPWHHNQYVHYKPSPSSSSRTLKSKKPSNGTPGILKLKGQRPKYQITDAAGKIAERANCTLELNWNVQPWVGALTWTNRGDYGLWKGLTGGRSKSFDFPGLKSKGEAAGATKEEDLKTMKGAEANRGKPA</sequence>
<dbReference type="Proteomes" id="UP000799772">
    <property type="component" value="Unassembled WGS sequence"/>
</dbReference>
<comment type="function">
    <text evidence="8">Essential component of the signal peptidase complex (SPC) which catalyzes the cleavage of N-terminal signal sequences from nascent proteins as they are translocated into the lumen of the endoplasmic reticulum. Essential for the SPC catalytic activity, possibly by stabilizing and positioning the active center of the complex close to the lumenal surface. Essential for viability.</text>
</comment>
<dbReference type="EMBL" id="ML978130">
    <property type="protein sequence ID" value="KAF2096153.1"/>
    <property type="molecule type" value="Genomic_DNA"/>
</dbReference>